<gene>
    <name evidence="10" type="ORF">BDW59DRAFT_170458</name>
</gene>
<feature type="transmembrane region" description="Helical" evidence="8">
    <location>
        <begin position="291"/>
        <end position="314"/>
    </location>
</feature>
<evidence type="ECO:0000256" key="2">
    <source>
        <dbReference type="ARBA" id="ARBA00010992"/>
    </source>
</evidence>
<dbReference type="PRINTS" id="PR00171">
    <property type="entry name" value="SUGRTRNSPORT"/>
</dbReference>
<dbReference type="PROSITE" id="PS50850">
    <property type="entry name" value="MFS"/>
    <property type="match status" value="1"/>
</dbReference>
<proteinExistence type="inferred from homology"/>
<keyword evidence="11" id="KW-1185">Reference proteome</keyword>
<evidence type="ECO:0000256" key="1">
    <source>
        <dbReference type="ARBA" id="ARBA00004141"/>
    </source>
</evidence>
<feature type="transmembrane region" description="Helical" evidence="8">
    <location>
        <begin position="329"/>
        <end position="350"/>
    </location>
</feature>
<feature type="transmembrane region" description="Helical" evidence="8">
    <location>
        <begin position="357"/>
        <end position="380"/>
    </location>
</feature>
<evidence type="ECO:0000256" key="5">
    <source>
        <dbReference type="ARBA" id="ARBA00022989"/>
    </source>
</evidence>
<comment type="caution">
    <text evidence="10">The sequence shown here is derived from an EMBL/GenBank/DDBJ whole genome shotgun (WGS) entry which is preliminary data.</text>
</comment>
<dbReference type="InterPro" id="IPR005828">
    <property type="entry name" value="MFS_sugar_transport-like"/>
</dbReference>
<protein>
    <submittedName>
        <fullName evidence="10">General substrate transporter</fullName>
    </submittedName>
</protein>
<comment type="subcellular location">
    <subcellularLocation>
        <location evidence="1">Membrane</location>
        <topology evidence="1">Multi-pass membrane protein</topology>
    </subcellularLocation>
</comment>
<dbReference type="PANTHER" id="PTHR48022">
    <property type="entry name" value="PLASTIDIC GLUCOSE TRANSPORTER 4"/>
    <property type="match status" value="1"/>
</dbReference>
<feature type="transmembrane region" description="Helical" evidence="8">
    <location>
        <begin position="392"/>
        <end position="416"/>
    </location>
</feature>
<dbReference type="InterPro" id="IPR005829">
    <property type="entry name" value="Sugar_transporter_CS"/>
</dbReference>
<evidence type="ECO:0000256" key="6">
    <source>
        <dbReference type="ARBA" id="ARBA00023136"/>
    </source>
</evidence>
<feature type="transmembrane region" description="Helical" evidence="8">
    <location>
        <begin position="80"/>
        <end position="101"/>
    </location>
</feature>
<keyword evidence="5 8" id="KW-1133">Transmembrane helix</keyword>
<dbReference type="PANTHER" id="PTHR48022:SF3">
    <property type="entry name" value="HEXOSE TRANSPORTER PROTEIN (AFU_ORTHOLOGUE AFUA_8G04480)-RELATED"/>
    <property type="match status" value="1"/>
</dbReference>
<evidence type="ECO:0000256" key="7">
    <source>
        <dbReference type="RuleBase" id="RU003346"/>
    </source>
</evidence>
<dbReference type="EMBL" id="JBFXLS010000016">
    <property type="protein sequence ID" value="KAL2829409.1"/>
    <property type="molecule type" value="Genomic_DNA"/>
</dbReference>
<keyword evidence="4 8" id="KW-0812">Transmembrane</keyword>
<organism evidence="10 11">
    <name type="scientific">Aspergillus cavernicola</name>
    <dbReference type="NCBI Taxonomy" id="176166"/>
    <lineage>
        <taxon>Eukaryota</taxon>
        <taxon>Fungi</taxon>
        <taxon>Dikarya</taxon>
        <taxon>Ascomycota</taxon>
        <taxon>Pezizomycotina</taxon>
        <taxon>Eurotiomycetes</taxon>
        <taxon>Eurotiomycetidae</taxon>
        <taxon>Eurotiales</taxon>
        <taxon>Aspergillaceae</taxon>
        <taxon>Aspergillus</taxon>
        <taxon>Aspergillus subgen. Nidulantes</taxon>
    </lineage>
</organism>
<evidence type="ECO:0000256" key="3">
    <source>
        <dbReference type="ARBA" id="ARBA00022448"/>
    </source>
</evidence>
<dbReference type="SUPFAM" id="SSF103473">
    <property type="entry name" value="MFS general substrate transporter"/>
    <property type="match status" value="1"/>
</dbReference>
<dbReference type="NCBIfam" id="TIGR00879">
    <property type="entry name" value="SP"/>
    <property type="match status" value="1"/>
</dbReference>
<feature type="transmembrane region" description="Helical" evidence="8">
    <location>
        <begin position="171"/>
        <end position="191"/>
    </location>
</feature>
<evidence type="ECO:0000313" key="11">
    <source>
        <dbReference type="Proteomes" id="UP001610335"/>
    </source>
</evidence>
<dbReference type="InterPro" id="IPR036259">
    <property type="entry name" value="MFS_trans_sf"/>
</dbReference>
<evidence type="ECO:0000256" key="8">
    <source>
        <dbReference type="SAM" id="Phobius"/>
    </source>
</evidence>
<feature type="domain" description="Major facilitator superfamily (MFS) profile" evidence="9">
    <location>
        <begin position="43"/>
        <end position="480"/>
    </location>
</feature>
<dbReference type="Gene3D" id="1.20.1250.20">
    <property type="entry name" value="MFS general substrate transporter like domains"/>
    <property type="match status" value="1"/>
</dbReference>
<evidence type="ECO:0000259" key="9">
    <source>
        <dbReference type="PROSITE" id="PS50850"/>
    </source>
</evidence>
<feature type="transmembrane region" description="Helical" evidence="8">
    <location>
        <begin position="113"/>
        <end position="130"/>
    </location>
</feature>
<dbReference type="Proteomes" id="UP001610335">
    <property type="component" value="Unassembled WGS sequence"/>
</dbReference>
<keyword evidence="6 8" id="KW-0472">Membrane</keyword>
<reference evidence="10 11" key="1">
    <citation type="submission" date="2024-07" db="EMBL/GenBank/DDBJ databases">
        <title>Section-level genome sequencing and comparative genomics of Aspergillus sections Usti and Cavernicolus.</title>
        <authorList>
            <consortium name="Lawrence Berkeley National Laboratory"/>
            <person name="Nybo J.L."/>
            <person name="Vesth T.C."/>
            <person name="Theobald S."/>
            <person name="Frisvad J.C."/>
            <person name="Larsen T.O."/>
            <person name="Kjaerboelling I."/>
            <person name="Rothschild-Mancinelli K."/>
            <person name="Lyhne E.K."/>
            <person name="Kogle M.E."/>
            <person name="Barry K."/>
            <person name="Clum A."/>
            <person name="Na H."/>
            <person name="Ledsgaard L."/>
            <person name="Lin J."/>
            <person name="Lipzen A."/>
            <person name="Kuo A."/>
            <person name="Riley R."/>
            <person name="Mondo S."/>
            <person name="LaButti K."/>
            <person name="Haridas S."/>
            <person name="Pangalinan J."/>
            <person name="Salamov A.A."/>
            <person name="Simmons B.A."/>
            <person name="Magnuson J.K."/>
            <person name="Chen J."/>
            <person name="Drula E."/>
            <person name="Henrissat B."/>
            <person name="Wiebenga A."/>
            <person name="Lubbers R.J."/>
            <person name="Gomes A.C."/>
            <person name="Makela M.R."/>
            <person name="Stajich J."/>
            <person name="Grigoriev I.V."/>
            <person name="Mortensen U.H."/>
            <person name="De vries R.P."/>
            <person name="Baker S.E."/>
            <person name="Andersen M.R."/>
        </authorList>
    </citation>
    <scope>NUCLEOTIDE SEQUENCE [LARGE SCALE GENOMIC DNA]</scope>
    <source>
        <strain evidence="10 11">CBS 600.67</strain>
    </source>
</reference>
<feature type="transmembrane region" description="Helical" evidence="8">
    <location>
        <begin position="428"/>
        <end position="449"/>
    </location>
</feature>
<dbReference type="InterPro" id="IPR050360">
    <property type="entry name" value="MFS_Sugar_Transporters"/>
</dbReference>
<dbReference type="PROSITE" id="PS00216">
    <property type="entry name" value="SUGAR_TRANSPORT_1"/>
    <property type="match status" value="1"/>
</dbReference>
<name>A0ABR4IQ66_9EURO</name>
<keyword evidence="3 7" id="KW-0813">Transport</keyword>
<dbReference type="InterPro" id="IPR020846">
    <property type="entry name" value="MFS_dom"/>
</dbReference>
<evidence type="ECO:0000313" key="10">
    <source>
        <dbReference type="EMBL" id="KAL2829409.1"/>
    </source>
</evidence>
<sequence>MWRRRQHRPEQEVVSAVGGVSDVLPQDDKVWWKKPHLLKLNFLILSFVLFSSSNGYDGSLMNGLQALPLWQDFMGHPNGAWLGFINGAPSLGSIIATWPAAWVSQSWGRKSGIYIGYFFLVTSVILQTVAPNVAAFIAGRLLIGFTSQFYANSAPLLIAETAYPSHRAIVTALYMCGWYVGSLIAAWATFATRNYTTDWSWKIPVLLQIAIPLASLPGTLLAPESPRWYVAQDKLDKATEVLVQYHGGGVHDAVVGFEIQEIVSALQTEKAALSTTSWASLIQTKGNRHRMLISASLGFFAQWNGVNVVSYYFVMMLEAAGIRSLDHQTLLNACIQIWNLIFAVTAAFAVDRIGRRRLFLISGFGMLASYICITALSASFAKTSSAPIGTAVIPFLFIFYAFYDIAYTPLLIAYPAEIWPYMFRSRGLAVTILSSQAAVLLNVFVNPIALDAIAWKYYIVFVIVLSLLILTVWFFYPETKGHTLEEMAVIFDGPDAAVFGKMEVGDTGRRAKGSSIEVVHEENLGGDETRG</sequence>
<feature type="transmembrane region" description="Helical" evidence="8">
    <location>
        <begin position="455"/>
        <end position="476"/>
    </location>
</feature>
<feature type="transmembrane region" description="Helical" evidence="8">
    <location>
        <begin position="37"/>
        <end position="56"/>
    </location>
</feature>
<accession>A0ABR4IQ66</accession>
<evidence type="ECO:0000256" key="4">
    <source>
        <dbReference type="ARBA" id="ARBA00022692"/>
    </source>
</evidence>
<comment type="similarity">
    <text evidence="2 7">Belongs to the major facilitator superfamily. Sugar transporter (TC 2.A.1.1) family.</text>
</comment>
<dbReference type="InterPro" id="IPR003663">
    <property type="entry name" value="Sugar/inositol_transpt"/>
</dbReference>
<dbReference type="Pfam" id="PF00083">
    <property type="entry name" value="Sugar_tr"/>
    <property type="match status" value="1"/>
</dbReference>